<sequence length="91" mass="10606">MIRIGTANTIEAAYKLKIQQITFQHNPLISNYNISLRVDYQLQETSQLYSFFGIGKFEENILSSAFNYDILMVGKQWLLKIGGMYWQYDGI</sequence>
<proteinExistence type="predicted"/>
<keyword evidence="2" id="KW-1185">Reference proteome</keyword>
<protein>
    <submittedName>
        <fullName evidence="1">Uncharacterized protein</fullName>
    </submittedName>
</protein>
<dbReference type="AlphaFoldDB" id="A0A8S1VY69"/>
<evidence type="ECO:0000313" key="2">
    <source>
        <dbReference type="Proteomes" id="UP000683925"/>
    </source>
</evidence>
<comment type="caution">
    <text evidence="1">The sequence shown here is derived from an EMBL/GenBank/DDBJ whole genome shotgun (WGS) entry which is preliminary data.</text>
</comment>
<dbReference type="EMBL" id="CAJJDP010000076">
    <property type="protein sequence ID" value="CAD8181567.1"/>
    <property type="molecule type" value="Genomic_DNA"/>
</dbReference>
<name>A0A8S1VY69_PAROT</name>
<evidence type="ECO:0000313" key="1">
    <source>
        <dbReference type="EMBL" id="CAD8181567.1"/>
    </source>
</evidence>
<gene>
    <name evidence="1" type="ORF">POCTA_138.1.T0770097</name>
</gene>
<accession>A0A8S1VY69</accession>
<reference evidence="1" key="1">
    <citation type="submission" date="2021-01" db="EMBL/GenBank/DDBJ databases">
        <authorList>
            <consortium name="Genoscope - CEA"/>
            <person name="William W."/>
        </authorList>
    </citation>
    <scope>NUCLEOTIDE SEQUENCE</scope>
</reference>
<dbReference type="Proteomes" id="UP000683925">
    <property type="component" value="Unassembled WGS sequence"/>
</dbReference>
<organism evidence="1 2">
    <name type="scientific">Paramecium octaurelia</name>
    <dbReference type="NCBI Taxonomy" id="43137"/>
    <lineage>
        <taxon>Eukaryota</taxon>
        <taxon>Sar</taxon>
        <taxon>Alveolata</taxon>
        <taxon>Ciliophora</taxon>
        <taxon>Intramacronucleata</taxon>
        <taxon>Oligohymenophorea</taxon>
        <taxon>Peniculida</taxon>
        <taxon>Parameciidae</taxon>
        <taxon>Paramecium</taxon>
    </lineage>
</organism>